<dbReference type="PANTHER" id="PTHR28058">
    <property type="entry name" value="37S RIBOSOMAL PROTEIN MRP51, MITOCHONDRIAL"/>
    <property type="match status" value="1"/>
</dbReference>
<evidence type="ECO:0000256" key="1">
    <source>
        <dbReference type="SAM" id="MobiDB-lite"/>
    </source>
</evidence>
<feature type="non-terminal residue" evidence="2">
    <location>
        <position position="1"/>
    </location>
</feature>
<organism evidence="2 3">
    <name type="scientific">Scytalidium lignicola</name>
    <name type="common">Hyphomycete</name>
    <dbReference type="NCBI Taxonomy" id="5539"/>
    <lineage>
        <taxon>Eukaryota</taxon>
        <taxon>Fungi</taxon>
        <taxon>Dikarya</taxon>
        <taxon>Ascomycota</taxon>
        <taxon>Pezizomycotina</taxon>
        <taxon>Leotiomycetes</taxon>
        <taxon>Leotiomycetes incertae sedis</taxon>
        <taxon>Scytalidium</taxon>
    </lineage>
</organism>
<dbReference type="AlphaFoldDB" id="A0A3E2H4V9"/>
<dbReference type="GO" id="GO:0005763">
    <property type="term" value="C:mitochondrial small ribosomal subunit"/>
    <property type="evidence" value="ECO:0007669"/>
    <property type="project" value="TreeGrafter"/>
</dbReference>
<keyword evidence="3" id="KW-1185">Reference proteome</keyword>
<dbReference type="Proteomes" id="UP000258309">
    <property type="component" value="Unassembled WGS sequence"/>
</dbReference>
<dbReference type="OrthoDB" id="3913595at2759"/>
<dbReference type="EMBL" id="NCSJ02000170">
    <property type="protein sequence ID" value="RFU28252.1"/>
    <property type="molecule type" value="Genomic_DNA"/>
</dbReference>
<feature type="non-terminal residue" evidence="2">
    <location>
        <position position="497"/>
    </location>
</feature>
<reference evidence="2 3" key="1">
    <citation type="submission" date="2018-05" db="EMBL/GenBank/DDBJ databases">
        <title>Draft genome sequence of Scytalidium lignicola DSM 105466, a ubiquitous saprotrophic fungus.</title>
        <authorList>
            <person name="Buettner E."/>
            <person name="Gebauer A.M."/>
            <person name="Hofrichter M."/>
            <person name="Liers C."/>
            <person name="Kellner H."/>
        </authorList>
    </citation>
    <scope>NUCLEOTIDE SEQUENCE [LARGE SCALE GENOMIC DNA]</scope>
    <source>
        <strain evidence="2 3">DSM 105466</strain>
    </source>
</reference>
<dbReference type="STRING" id="5539.A0A3E2H4V9"/>
<dbReference type="PANTHER" id="PTHR28058:SF1">
    <property type="entry name" value="SMALL RIBOSOMAL SUBUNIT PROTEIN BS1M"/>
    <property type="match status" value="1"/>
</dbReference>
<comment type="caution">
    <text evidence="2">The sequence shown here is derived from an EMBL/GenBank/DDBJ whole genome shotgun (WGS) entry which is preliminary data.</text>
</comment>
<dbReference type="Pfam" id="PF11709">
    <property type="entry name" value="Mit_ribos_Mrp51"/>
    <property type="match status" value="1"/>
</dbReference>
<dbReference type="OMA" id="ELHMPMS"/>
<dbReference type="InterPro" id="IPR016712">
    <property type="entry name" value="Rbsml_bS1m-like"/>
</dbReference>
<dbReference type="GO" id="GO:0003735">
    <property type="term" value="F:structural constituent of ribosome"/>
    <property type="evidence" value="ECO:0007669"/>
    <property type="project" value="TreeGrafter"/>
</dbReference>
<feature type="compositionally biased region" description="Gly residues" evidence="1">
    <location>
        <begin position="487"/>
        <end position="497"/>
    </location>
</feature>
<feature type="compositionally biased region" description="Low complexity" evidence="1">
    <location>
        <begin position="299"/>
        <end position="318"/>
    </location>
</feature>
<proteinExistence type="predicted"/>
<name>A0A3E2H4V9_SCYLI</name>
<accession>A0A3E2H4V9</accession>
<dbReference type="GO" id="GO:0070124">
    <property type="term" value="P:mitochondrial translational initiation"/>
    <property type="evidence" value="ECO:0007669"/>
    <property type="project" value="TreeGrafter"/>
</dbReference>
<feature type="region of interest" description="Disordered" evidence="1">
    <location>
        <begin position="299"/>
        <end position="333"/>
    </location>
</feature>
<feature type="region of interest" description="Disordered" evidence="1">
    <location>
        <begin position="463"/>
        <end position="497"/>
    </location>
</feature>
<sequence>MLAKRGKIPSAVKHLRSSVETMASRSVSPGGALLRASRVFSIPTPLPRPISDLSSAGAFVSDTATLPHPIELSIETPQSSLAKGDWGFKRPLPLRSTTNTSTPLIRVKAIDTYEHITEFGSAADHTLSLRKWQEMGVPLSPPVKSRGLGDRFESTFGSGKSVFEDDIDSTVPSTEQNSRREDAGWKFKGPWLSGLSDGNFSEYIQKQVRRRKGEFHKFLRTACAAASTRQAQRAAREQGVEIPPPVEASQVTEEQLREFIKVLRHDRSELYKQIRDFLDLPPSPAPKIDMPGFFNALLSNDQPKSSSSSQGFMQQSDSPYAESGPPKTHPSAGLSYLRTSAYTYNHPIYGPQKTAPPVQARVVMPKGASIGNFAPALGVGGFVAAVPSGSSAFDLRTRKKGRPNRATIPGLFQIELDKAGGSKTYVQPTSASIDPKGRVILNVQPADPEAVSVAEGTVNELPQEYQRPKPEKTIGFAKPPASSDGYGLSGLGGGAKV</sequence>
<evidence type="ECO:0000313" key="2">
    <source>
        <dbReference type="EMBL" id="RFU28252.1"/>
    </source>
</evidence>
<gene>
    <name evidence="2" type="ORF">B7463_g8097</name>
</gene>
<evidence type="ECO:0000313" key="3">
    <source>
        <dbReference type="Proteomes" id="UP000258309"/>
    </source>
</evidence>
<protein>
    <submittedName>
        <fullName evidence="2">Uncharacterized protein</fullName>
    </submittedName>
</protein>